<protein>
    <submittedName>
        <fullName evidence="1">Uncharacterized protein</fullName>
    </submittedName>
</protein>
<organism evidence="1 2">
    <name type="scientific">Aerosakkonema funiforme FACHB-1375</name>
    <dbReference type="NCBI Taxonomy" id="2949571"/>
    <lineage>
        <taxon>Bacteria</taxon>
        <taxon>Bacillati</taxon>
        <taxon>Cyanobacteriota</taxon>
        <taxon>Cyanophyceae</taxon>
        <taxon>Oscillatoriophycideae</taxon>
        <taxon>Aerosakkonematales</taxon>
        <taxon>Aerosakkonemataceae</taxon>
        <taxon>Aerosakkonema</taxon>
    </lineage>
</organism>
<comment type="caution">
    <text evidence="1">The sequence shown here is derived from an EMBL/GenBank/DDBJ whole genome shotgun (WGS) entry which is preliminary data.</text>
</comment>
<gene>
    <name evidence="1" type="ORF">H6G03_36505</name>
</gene>
<accession>A0A926VP79</accession>
<sequence length="71" mass="8168">MESILNLVREALETDFLSITAENQLRLLLNSKYSLEDLEAFMELQQATMNGRVKQESRELILSQHEFKPGG</sequence>
<reference evidence="1" key="2">
    <citation type="submission" date="2020-08" db="EMBL/GenBank/DDBJ databases">
        <authorList>
            <person name="Chen M."/>
            <person name="Teng W."/>
            <person name="Zhao L."/>
            <person name="Hu C."/>
            <person name="Zhou Y."/>
            <person name="Han B."/>
            <person name="Song L."/>
            <person name="Shu W."/>
        </authorList>
    </citation>
    <scope>NUCLEOTIDE SEQUENCE</scope>
    <source>
        <strain evidence="1">FACHB-1375</strain>
    </source>
</reference>
<dbReference type="Proteomes" id="UP000641646">
    <property type="component" value="Unassembled WGS sequence"/>
</dbReference>
<dbReference type="RefSeq" id="WP_190475883.1">
    <property type="nucleotide sequence ID" value="NZ_JACJPW010000219.1"/>
</dbReference>
<reference evidence="1" key="1">
    <citation type="journal article" date="2015" name="ISME J.">
        <title>Draft Genome Sequence of Streptomyces incarnatus NRRL8089, which Produces the Nucleoside Antibiotic Sinefungin.</title>
        <authorList>
            <person name="Oshima K."/>
            <person name="Hattori M."/>
            <person name="Shimizu H."/>
            <person name="Fukuda K."/>
            <person name="Nemoto M."/>
            <person name="Inagaki K."/>
            <person name="Tamura T."/>
        </authorList>
    </citation>
    <scope>NUCLEOTIDE SEQUENCE</scope>
    <source>
        <strain evidence="1">FACHB-1375</strain>
    </source>
</reference>
<evidence type="ECO:0000313" key="2">
    <source>
        <dbReference type="Proteomes" id="UP000641646"/>
    </source>
</evidence>
<dbReference type="EMBL" id="JACJPW010000219">
    <property type="protein sequence ID" value="MBD2186492.1"/>
    <property type="molecule type" value="Genomic_DNA"/>
</dbReference>
<dbReference type="AlphaFoldDB" id="A0A926VP79"/>
<name>A0A926VP79_9CYAN</name>
<evidence type="ECO:0000313" key="1">
    <source>
        <dbReference type="EMBL" id="MBD2186492.1"/>
    </source>
</evidence>
<keyword evidence="2" id="KW-1185">Reference proteome</keyword>
<proteinExistence type="predicted"/>